<proteinExistence type="inferred from homology"/>
<name>A0A7M3V953_9BACT</name>
<dbReference type="Proteomes" id="UP000593910">
    <property type="component" value="Chromosome"/>
</dbReference>
<evidence type="ECO:0000313" key="3">
    <source>
        <dbReference type="EMBL" id="QOP40286.1"/>
    </source>
</evidence>
<dbReference type="InterPro" id="IPR002575">
    <property type="entry name" value="Aminoglycoside_PTrfase"/>
</dbReference>
<evidence type="ECO:0000313" key="4">
    <source>
        <dbReference type="Proteomes" id="UP000593910"/>
    </source>
</evidence>
<organism evidence="3 4">
    <name type="scientific">Sulfurimonas marina</name>
    <dbReference type="NCBI Taxonomy" id="2590551"/>
    <lineage>
        <taxon>Bacteria</taxon>
        <taxon>Pseudomonadati</taxon>
        <taxon>Campylobacterota</taxon>
        <taxon>Epsilonproteobacteria</taxon>
        <taxon>Campylobacterales</taxon>
        <taxon>Sulfurimonadaceae</taxon>
        <taxon>Sulfurimonas</taxon>
    </lineage>
</organism>
<dbReference type="InterPro" id="IPR050249">
    <property type="entry name" value="Pseudomonas-type_ThrB"/>
</dbReference>
<dbReference type="GO" id="GO:0019202">
    <property type="term" value="F:amino acid kinase activity"/>
    <property type="evidence" value="ECO:0007669"/>
    <property type="project" value="TreeGrafter"/>
</dbReference>
<reference evidence="3 4" key="1">
    <citation type="submission" date="2019-06" db="EMBL/GenBank/DDBJ databases">
        <title>Sulfurimonas gotlandica sp. nov., a chemoautotrophic and psychrotolerant epsilonproteobacterium isolated from a pelagic redoxcline, and an emended description of the genus Sulfurimonas.</title>
        <authorList>
            <person name="Wang S."/>
            <person name="Jiang L."/>
            <person name="Shao Z."/>
        </authorList>
    </citation>
    <scope>NUCLEOTIDE SEQUENCE [LARGE SCALE GENOMIC DNA]</scope>
    <source>
        <strain evidence="3 4">B2</strain>
    </source>
</reference>
<dbReference type="InterPro" id="IPR011009">
    <property type="entry name" value="Kinase-like_dom_sf"/>
</dbReference>
<dbReference type="AlphaFoldDB" id="A0A7M3V953"/>
<gene>
    <name evidence="3" type="ORF">FJR03_00435</name>
</gene>
<keyword evidence="3" id="KW-0808">Transferase</keyword>
<dbReference type="SUPFAM" id="SSF56112">
    <property type="entry name" value="Protein kinase-like (PK-like)"/>
    <property type="match status" value="1"/>
</dbReference>
<keyword evidence="4" id="KW-1185">Reference proteome</keyword>
<sequence length="266" mass="31136">MGVNTHIDLTTLNTLFPKYNFTELHPTSDGVIDTTYIITNKQESYILKYFDRDISQQIKQDKQLLSTLHQAGLNVPLYLDEKKGWYLFKRLKGSSPKNIHLFHIQALARFMAKYHSYTKSHHCANSFFAPYNIDEKLYFLKKNFYLHYKKLEPLKRYKPKNEGFIHGDIFTDNTVFKKNKIGVFDFIDGGCGEFLFDIAVALLSFSPKQKPSDLNLFINTYNRFSSNKIKEKELKAMIKTAAQFYALLRLTRNKNTQRANELLKLC</sequence>
<feature type="domain" description="Aminoglycoside phosphotransferase" evidence="2">
    <location>
        <begin position="25"/>
        <end position="221"/>
    </location>
</feature>
<dbReference type="RefSeq" id="WP_193113717.1">
    <property type="nucleotide sequence ID" value="NZ_CP041165.1"/>
</dbReference>
<evidence type="ECO:0000259" key="2">
    <source>
        <dbReference type="Pfam" id="PF01636"/>
    </source>
</evidence>
<protein>
    <submittedName>
        <fullName evidence="3">Phosphotransferase</fullName>
    </submittedName>
</protein>
<dbReference type="KEGG" id="smax:FJR03_00435"/>
<evidence type="ECO:0000256" key="1">
    <source>
        <dbReference type="ARBA" id="ARBA00038240"/>
    </source>
</evidence>
<comment type="similarity">
    <text evidence="1">Belongs to the pseudomonas-type ThrB family.</text>
</comment>
<dbReference type="Pfam" id="PF01636">
    <property type="entry name" value="APH"/>
    <property type="match status" value="1"/>
</dbReference>
<accession>A0A7M3V953</accession>
<dbReference type="Gene3D" id="3.30.200.20">
    <property type="entry name" value="Phosphorylase Kinase, domain 1"/>
    <property type="match status" value="1"/>
</dbReference>
<dbReference type="PANTHER" id="PTHR21064:SF6">
    <property type="entry name" value="AMINOGLYCOSIDE PHOSPHOTRANSFERASE DOMAIN-CONTAINING PROTEIN"/>
    <property type="match status" value="1"/>
</dbReference>
<dbReference type="EMBL" id="CP041165">
    <property type="protein sequence ID" value="QOP40286.1"/>
    <property type="molecule type" value="Genomic_DNA"/>
</dbReference>
<dbReference type="Gene3D" id="3.90.1200.10">
    <property type="match status" value="1"/>
</dbReference>
<dbReference type="PANTHER" id="PTHR21064">
    <property type="entry name" value="AMINOGLYCOSIDE PHOSPHOTRANSFERASE DOMAIN-CONTAINING PROTEIN-RELATED"/>
    <property type="match status" value="1"/>
</dbReference>